<dbReference type="GO" id="GO:0008270">
    <property type="term" value="F:zinc ion binding"/>
    <property type="evidence" value="ECO:0007669"/>
    <property type="project" value="UniProtKB-KW"/>
</dbReference>
<keyword evidence="1" id="KW-0862">Zinc</keyword>
<dbReference type="Proteomes" id="UP000516437">
    <property type="component" value="Chromosome 3"/>
</dbReference>
<keyword evidence="4" id="KW-1185">Reference proteome</keyword>
<dbReference type="AlphaFoldDB" id="A0A6A1W232"/>
<comment type="caution">
    <text evidence="3">The sequence shown here is derived from an EMBL/GenBank/DDBJ whole genome shotgun (WGS) entry which is preliminary data.</text>
</comment>
<gene>
    <name evidence="3" type="ORF">CJ030_MR3G001255</name>
</gene>
<keyword evidence="1" id="KW-0863">Zinc-finger</keyword>
<feature type="domain" description="C2H2-type" evidence="2">
    <location>
        <begin position="29"/>
        <end position="56"/>
    </location>
</feature>
<evidence type="ECO:0000256" key="1">
    <source>
        <dbReference type="PROSITE-ProRule" id="PRU00042"/>
    </source>
</evidence>
<keyword evidence="1" id="KW-0479">Metal-binding</keyword>
<accession>A0A6A1W232</accession>
<evidence type="ECO:0000313" key="3">
    <source>
        <dbReference type="EMBL" id="KAB1219262.1"/>
    </source>
</evidence>
<dbReference type="EMBL" id="RXIC02000021">
    <property type="protein sequence ID" value="KAB1219262.1"/>
    <property type="molecule type" value="Genomic_DNA"/>
</dbReference>
<sequence length="204" mass="22558">MAEYGWNMSHRNMHGLNPGGQRPYSPTRIACRLCDHVFLSTQALINHIESHMREEESARRQHRTCGLPSTRDPFVMNSFLPANYIALPAPTGVTLPILENRLPPAGPVASSERHVLLGVDRIVASRPTLPPQSPPMARNNFSLAPRLIVPASPRQAEQPPKDCTKPYLNQLDHPIMAVVDITGSSDDHNTKSSLDINLDLALKL</sequence>
<organism evidence="3 4">
    <name type="scientific">Morella rubra</name>
    <name type="common">Chinese bayberry</name>
    <dbReference type="NCBI Taxonomy" id="262757"/>
    <lineage>
        <taxon>Eukaryota</taxon>
        <taxon>Viridiplantae</taxon>
        <taxon>Streptophyta</taxon>
        <taxon>Embryophyta</taxon>
        <taxon>Tracheophyta</taxon>
        <taxon>Spermatophyta</taxon>
        <taxon>Magnoliopsida</taxon>
        <taxon>eudicotyledons</taxon>
        <taxon>Gunneridae</taxon>
        <taxon>Pentapetalae</taxon>
        <taxon>rosids</taxon>
        <taxon>fabids</taxon>
        <taxon>Fagales</taxon>
        <taxon>Myricaceae</taxon>
        <taxon>Morella</taxon>
    </lineage>
</organism>
<name>A0A6A1W232_9ROSI</name>
<evidence type="ECO:0000259" key="2">
    <source>
        <dbReference type="PROSITE" id="PS50157"/>
    </source>
</evidence>
<proteinExistence type="predicted"/>
<dbReference type="InterPro" id="IPR013087">
    <property type="entry name" value="Znf_C2H2_type"/>
</dbReference>
<dbReference type="OrthoDB" id="1637570at2759"/>
<dbReference type="PROSITE" id="PS50157">
    <property type="entry name" value="ZINC_FINGER_C2H2_2"/>
    <property type="match status" value="1"/>
</dbReference>
<evidence type="ECO:0000313" key="4">
    <source>
        <dbReference type="Proteomes" id="UP000516437"/>
    </source>
</evidence>
<dbReference type="PROSITE" id="PS00028">
    <property type="entry name" value="ZINC_FINGER_C2H2_1"/>
    <property type="match status" value="1"/>
</dbReference>
<protein>
    <recommendedName>
        <fullName evidence="2">C2H2-type domain-containing protein</fullName>
    </recommendedName>
</protein>
<reference evidence="3 4" key="1">
    <citation type="journal article" date="2019" name="Plant Biotechnol. J.">
        <title>The red bayberry genome and genetic basis of sex determination.</title>
        <authorList>
            <person name="Jia H.M."/>
            <person name="Jia H.J."/>
            <person name="Cai Q.L."/>
            <person name="Wang Y."/>
            <person name="Zhao H.B."/>
            <person name="Yang W.F."/>
            <person name="Wang G.Y."/>
            <person name="Li Y.H."/>
            <person name="Zhan D.L."/>
            <person name="Shen Y.T."/>
            <person name="Niu Q.F."/>
            <person name="Chang L."/>
            <person name="Qiu J."/>
            <person name="Zhao L."/>
            <person name="Xie H.B."/>
            <person name="Fu W.Y."/>
            <person name="Jin J."/>
            <person name="Li X.W."/>
            <person name="Jiao Y."/>
            <person name="Zhou C.C."/>
            <person name="Tu T."/>
            <person name="Chai C.Y."/>
            <person name="Gao J.L."/>
            <person name="Fan L.J."/>
            <person name="van de Weg E."/>
            <person name="Wang J.Y."/>
            <person name="Gao Z.S."/>
        </authorList>
    </citation>
    <scope>NUCLEOTIDE SEQUENCE [LARGE SCALE GENOMIC DNA]</scope>
    <source>
        <tissue evidence="3">Leaves</tissue>
    </source>
</reference>